<gene>
    <name evidence="2" type="ORF">NP233_g7310</name>
</gene>
<feature type="region of interest" description="Disordered" evidence="1">
    <location>
        <begin position="1"/>
        <end position="25"/>
    </location>
</feature>
<feature type="compositionally biased region" description="Polar residues" evidence="1">
    <location>
        <begin position="252"/>
        <end position="267"/>
    </location>
</feature>
<evidence type="ECO:0000313" key="2">
    <source>
        <dbReference type="EMBL" id="KAJ3565953.1"/>
    </source>
</evidence>
<protein>
    <submittedName>
        <fullName evidence="2">Uncharacterized protein</fullName>
    </submittedName>
</protein>
<comment type="caution">
    <text evidence="2">The sequence shown here is derived from an EMBL/GenBank/DDBJ whole genome shotgun (WGS) entry which is preliminary data.</text>
</comment>
<accession>A0AAD5YUV5</accession>
<feature type="compositionally biased region" description="Pro residues" evidence="1">
    <location>
        <begin position="14"/>
        <end position="24"/>
    </location>
</feature>
<keyword evidence="3" id="KW-1185">Reference proteome</keyword>
<name>A0AAD5YUV5_9AGAR</name>
<feature type="compositionally biased region" description="Low complexity" evidence="1">
    <location>
        <begin position="499"/>
        <end position="525"/>
    </location>
</feature>
<evidence type="ECO:0000313" key="3">
    <source>
        <dbReference type="Proteomes" id="UP001213000"/>
    </source>
</evidence>
<dbReference type="Gene3D" id="2.40.70.10">
    <property type="entry name" value="Acid Proteases"/>
    <property type="match status" value="1"/>
</dbReference>
<dbReference type="Proteomes" id="UP001213000">
    <property type="component" value="Unassembled WGS sequence"/>
</dbReference>
<dbReference type="SUPFAM" id="SSF50630">
    <property type="entry name" value="Acid proteases"/>
    <property type="match status" value="1"/>
</dbReference>
<feature type="compositionally biased region" description="Basic and acidic residues" evidence="1">
    <location>
        <begin position="1"/>
        <end position="10"/>
    </location>
</feature>
<dbReference type="CDD" id="cd00303">
    <property type="entry name" value="retropepsin_like"/>
    <property type="match status" value="1"/>
</dbReference>
<dbReference type="Pfam" id="PF13650">
    <property type="entry name" value="Asp_protease_2"/>
    <property type="match status" value="1"/>
</dbReference>
<feature type="region of interest" description="Disordered" evidence="1">
    <location>
        <begin position="252"/>
        <end position="293"/>
    </location>
</feature>
<dbReference type="EMBL" id="JANIEX010000525">
    <property type="protein sequence ID" value="KAJ3565953.1"/>
    <property type="molecule type" value="Genomic_DNA"/>
</dbReference>
<feature type="compositionally biased region" description="Low complexity" evidence="1">
    <location>
        <begin position="268"/>
        <end position="293"/>
    </location>
</feature>
<feature type="region of interest" description="Disordered" evidence="1">
    <location>
        <begin position="319"/>
        <end position="343"/>
    </location>
</feature>
<dbReference type="AlphaFoldDB" id="A0AAD5YUV5"/>
<reference evidence="2" key="1">
    <citation type="submission" date="2022-07" db="EMBL/GenBank/DDBJ databases">
        <title>Genome Sequence of Leucocoprinus birnbaumii.</title>
        <authorList>
            <person name="Buettner E."/>
        </authorList>
    </citation>
    <scope>NUCLEOTIDE SEQUENCE</scope>
    <source>
        <strain evidence="2">VT141</strain>
    </source>
</reference>
<dbReference type="InterPro" id="IPR021109">
    <property type="entry name" value="Peptidase_aspartic_dom_sf"/>
</dbReference>
<organism evidence="2 3">
    <name type="scientific">Leucocoprinus birnbaumii</name>
    <dbReference type="NCBI Taxonomy" id="56174"/>
    <lineage>
        <taxon>Eukaryota</taxon>
        <taxon>Fungi</taxon>
        <taxon>Dikarya</taxon>
        <taxon>Basidiomycota</taxon>
        <taxon>Agaricomycotina</taxon>
        <taxon>Agaricomycetes</taxon>
        <taxon>Agaricomycetidae</taxon>
        <taxon>Agaricales</taxon>
        <taxon>Agaricineae</taxon>
        <taxon>Agaricaceae</taxon>
        <taxon>Leucocoprinus</taxon>
    </lineage>
</organism>
<sequence length="764" mass="85185">MASDAGDERTNLQNPPPLRQPPRFRPAFNFAPDDMLNPFQTPQRPGLGPATWNLGGIRNTGNNSMGMPGRHDRSAPHFDGHPLSLKRFFDEIDYLGDSRGLLPSEKIQHTLRYLDYHEYETWKSRPSAQGLDWEAFKKEITSLYPGADEDRRYTLVDLELLADKQARQPMRSRYQFGEYYRQFVTISDWLVARNEISLRERNNIFLSGFDTEFRERLTSRLRLKNPDHPLHQAWRLEDVADAARFFLSSNSAASDPTTLSAPQSLTQPRFESPAPSFAPPSRHTTPAPAGAPAARETFDMSSLEQFMVSDAFLSKLADKLGNNRGNNSPRPSAGMPTPNSSAPRAPRGYGCIGCLDPNHYHQSCPVIADYIARGVCKRNEYNQVVLMDGTLITNRVAPGRCIKERLDNWLQNQSQHRVSTNIVEAYPASHADQYSYTIPDPRETLISEVSVAELEELRQLDAVAVATLKRAEDIRKRVGNGVKPKAGPGVTTRSAAKASNAHPNIPSSNPAPIPNSNTNPPSTNPQFRFKTPIEDPAIVQRVVEKGMEGTVTLTQRELLAIAPDVRKLVKDQLTTRKVALEGTSVTMVEELRNEDLPVPSTFIQSTASPTDLIVAEHSVELRTLPVTLEGRLEVDAILDEGSQIIGLRRDLWEKLGLPIHSDKVMVMESANKSTNKTMGLLRNLRVSIGDCDFYLQAQVVDNTSYDMLLGRPFLTLAQANTRHFTNGDSHITLVDPNSHSIITVPTRPRVRNAPPGFHSTPSDF</sequence>
<evidence type="ECO:0000256" key="1">
    <source>
        <dbReference type="SAM" id="MobiDB-lite"/>
    </source>
</evidence>
<feature type="region of interest" description="Disordered" evidence="1">
    <location>
        <begin position="479"/>
        <end position="528"/>
    </location>
</feature>
<proteinExistence type="predicted"/>